<evidence type="ECO:0000313" key="3">
    <source>
        <dbReference type="EMBL" id="CEM05777.1"/>
    </source>
</evidence>
<proteinExistence type="predicted"/>
<feature type="region of interest" description="Disordered" evidence="1">
    <location>
        <begin position="187"/>
        <end position="216"/>
    </location>
</feature>
<name>A0A0G4F1J9_9ALVE</name>
<sequence length="335" mass="36923">MECIYGIMDKKGTEDPGTQKKTGTTSDLLLTDCTAAWSSVRGSKGAKKNPVKENQDDFFILNAASWHRTSVGPDLGVWQQHVCRLLTQAFEEAQADLCEQRGLKVETSGATATVVLHWKGLQRIAVAHIGDSRAALGLGVCKPSRWNTELSPDTRPVFQELTEDHFPDTPKELQRLRVCRAKISPDGTRLLKKEEDEEDDEDQQTQMHSQPQLHPQLVRTTSFSSGVWASPRQNGVALSRSFGDTAFVSSGLSHVPDVAFHPAPPGSVLLLASDGVWQFMDLEASLQSIRVGLQGGVLQDATNRLAAEAWTRWIRDPVMAPRKYIDDITLVTAIL</sequence>
<dbReference type="PROSITE" id="PS51746">
    <property type="entry name" value="PPM_2"/>
    <property type="match status" value="1"/>
</dbReference>
<gene>
    <name evidence="3" type="ORF">Cvel_14732</name>
</gene>
<feature type="compositionally biased region" description="Polar residues" evidence="1">
    <location>
        <begin position="204"/>
        <end position="216"/>
    </location>
</feature>
<reference evidence="3" key="1">
    <citation type="submission" date="2014-11" db="EMBL/GenBank/DDBJ databases">
        <authorList>
            <person name="Otto D Thomas"/>
            <person name="Naeem Raeece"/>
        </authorList>
    </citation>
    <scope>NUCLEOTIDE SEQUENCE</scope>
</reference>
<dbReference type="PANTHER" id="PTHR47992">
    <property type="entry name" value="PROTEIN PHOSPHATASE"/>
    <property type="match status" value="1"/>
</dbReference>
<dbReference type="Gene3D" id="3.60.40.10">
    <property type="entry name" value="PPM-type phosphatase domain"/>
    <property type="match status" value="1"/>
</dbReference>
<dbReference type="CDD" id="cd00143">
    <property type="entry name" value="PP2Cc"/>
    <property type="match status" value="1"/>
</dbReference>
<dbReference type="PhylomeDB" id="A0A0G4F1J9"/>
<evidence type="ECO:0000259" key="2">
    <source>
        <dbReference type="PROSITE" id="PS51746"/>
    </source>
</evidence>
<feature type="domain" description="PPM-type phosphatase" evidence="2">
    <location>
        <begin position="34"/>
        <end position="335"/>
    </location>
</feature>
<dbReference type="VEuPathDB" id="CryptoDB:Cvel_14732"/>
<organism evidence="3">
    <name type="scientific">Chromera velia CCMP2878</name>
    <dbReference type="NCBI Taxonomy" id="1169474"/>
    <lineage>
        <taxon>Eukaryota</taxon>
        <taxon>Sar</taxon>
        <taxon>Alveolata</taxon>
        <taxon>Colpodellida</taxon>
        <taxon>Chromeraceae</taxon>
        <taxon>Chromera</taxon>
    </lineage>
</organism>
<evidence type="ECO:0000256" key="1">
    <source>
        <dbReference type="SAM" id="MobiDB-lite"/>
    </source>
</evidence>
<dbReference type="AlphaFoldDB" id="A0A0G4F1J9"/>
<dbReference type="InterPro" id="IPR001932">
    <property type="entry name" value="PPM-type_phosphatase-like_dom"/>
</dbReference>
<dbReference type="EMBL" id="CDMZ01000065">
    <property type="protein sequence ID" value="CEM05777.1"/>
    <property type="molecule type" value="Genomic_DNA"/>
</dbReference>
<protein>
    <recommendedName>
        <fullName evidence="2">PPM-type phosphatase domain-containing protein</fullName>
    </recommendedName>
</protein>
<accession>A0A0G4F1J9</accession>
<dbReference type="Pfam" id="PF00481">
    <property type="entry name" value="PP2C"/>
    <property type="match status" value="1"/>
</dbReference>
<dbReference type="InterPro" id="IPR036457">
    <property type="entry name" value="PPM-type-like_dom_sf"/>
</dbReference>
<dbReference type="SMART" id="SM00332">
    <property type="entry name" value="PP2Cc"/>
    <property type="match status" value="1"/>
</dbReference>
<dbReference type="InterPro" id="IPR015655">
    <property type="entry name" value="PP2C"/>
</dbReference>
<dbReference type="GO" id="GO:0004722">
    <property type="term" value="F:protein serine/threonine phosphatase activity"/>
    <property type="evidence" value="ECO:0007669"/>
    <property type="project" value="InterPro"/>
</dbReference>
<dbReference type="SUPFAM" id="SSF81606">
    <property type="entry name" value="PP2C-like"/>
    <property type="match status" value="1"/>
</dbReference>